<comment type="caution">
    <text evidence="2">The sequence shown here is derived from an EMBL/GenBank/DDBJ whole genome shotgun (WGS) entry which is preliminary data.</text>
</comment>
<sequence length="326" mass="36816">MTQRDDYVGKVVFDLNEVPTRVPPDSPLAAQWYRLEDFRRLSDGKARGQIMLAVWMGTQADEAFSEAWHADAAAVHGEGVFSVRSKVYVSPKLWYLRVTIIEAQDLVLINPATDTNRTPEFIAKAQLGTQVLKTRVSPSRTLSPVWNEDMVFVAAEPFEEMLVITMEDRLSPSKEEILSRLVVPLTTVEKRLDHRPIHSRWFNLERYGGFLEPDPRRRELRFASRVHLTLCLEGAYHVMDESTMYISDTRPTARQLWKHPIGVLEVGILGATGLAPMKTRDGRATTDAYCVAKYSQKWVRTRTILDSSAPGGTSSIRGRCSTPVPS</sequence>
<evidence type="ECO:0000259" key="1">
    <source>
        <dbReference type="PROSITE" id="PS50004"/>
    </source>
</evidence>
<dbReference type="InterPro" id="IPR000008">
    <property type="entry name" value="C2_dom"/>
</dbReference>
<dbReference type="SUPFAM" id="SSF49562">
    <property type="entry name" value="C2 domain (Calcium/lipid-binding domain, CaLB)"/>
    <property type="match status" value="3"/>
</dbReference>
<evidence type="ECO:0000313" key="2">
    <source>
        <dbReference type="EMBL" id="KAG0469012.1"/>
    </source>
</evidence>
<dbReference type="Gene3D" id="2.60.40.150">
    <property type="entry name" value="C2 domain"/>
    <property type="match status" value="2"/>
</dbReference>
<dbReference type="InterPro" id="IPR047259">
    <property type="entry name" value="QUIRKY-like"/>
</dbReference>
<dbReference type="PANTHER" id="PTHR31425:SF24">
    <property type="entry name" value="MULTIPLE C2 DOMAIN AND TRANSMEMBRANE REGION PROTEIN 2"/>
    <property type="match status" value="1"/>
</dbReference>
<protein>
    <recommendedName>
        <fullName evidence="1">C2 domain-containing protein</fullName>
    </recommendedName>
</protein>
<dbReference type="InterPro" id="IPR047258">
    <property type="entry name" value="C2C_MCTP_PRT_plant"/>
</dbReference>
<dbReference type="AlphaFoldDB" id="A0A835UPA6"/>
<dbReference type="FunFam" id="2.60.40.150:FF:000119">
    <property type="entry name" value="C2 domain-containing protein"/>
    <property type="match status" value="1"/>
</dbReference>
<accession>A0A835UPA6</accession>
<dbReference type="Proteomes" id="UP000639772">
    <property type="component" value="Chromosome 9"/>
</dbReference>
<dbReference type="CDD" id="cd04019">
    <property type="entry name" value="C2C_MCTP_PRT_plant"/>
    <property type="match status" value="1"/>
</dbReference>
<name>A0A835UPA6_VANPL</name>
<feature type="domain" description="C2" evidence="1">
    <location>
        <begin position="75"/>
        <end position="202"/>
    </location>
</feature>
<dbReference type="SMART" id="SM00239">
    <property type="entry name" value="C2"/>
    <property type="match status" value="1"/>
</dbReference>
<dbReference type="OrthoDB" id="1729569at2759"/>
<dbReference type="InterPro" id="IPR035892">
    <property type="entry name" value="C2_domain_sf"/>
</dbReference>
<dbReference type="Pfam" id="PF00168">
    <property type="entry name" value="C2"/>
    <property type="match status" value="2"/>
</dbReference>
<dbReference type="PROSITE" id="PS50004">
    <property type="entry name" value="C2"/>
    <property type="match status" value="1"/>
</dbReference>
<organism evidence="2 3">
    <name type="scientific">Vanilla planifolia</name>
    <name type="common">Vanilla</name>
    <dbReference type="NCBI Taxonomy" id="51239"/>
    <lineage>
        <taxon>Eukaryota</taxon>
        <taxon>Viridiplantae</taxon>
        <taxon>Streptophyta</taxon>
        <taxon>Embryophyta</taxon>
        <taxon>Tracheophyta</taxon>
        <taxon>Spermatophyta</taxon>
        <taxon>Magnoliopsida</taxon>
        <taxon>Liliopsida</taxon>
        <taxon>Asparagales</taxon>
        <taxon>Orchidaceae</taxon>
        <taxon>Vanilloideae</taxon>
        <taxon>Vanilleae</taxon>
        <taxon>Vanilla</taxon>
    </lineage>
</organism>
<gene>
    <name evidence="2" type="ORF">HPP92_018340</name>
</gene>
<dbReference type="PANTHER" id="PTHR31425">
    <property type="entry name" value="PHOSPHORIBOSYLANTHRANILATE TRANSFERASE ISOFORM 1"/>
    <property type="match status" value="1"/>
</dbReference>
<dbReference type="EMBL" id="JADCNM010000009">
    <property type="protein sequence ID" value="KAG0469012.1"/>
    <property type="molecule type" value="Genomic_DNA"/>
</dbReference>
<reference evidence="2 3" key="1">
    <citation type="journal article" date="2020" name="Nat. Food">
        <title>A phased Vanilla planifolia genome enables genetic improvement of flavour and production.</title>
        <authorList>
            <person name="Hasing T."/>
            <person name="Tang H."/>
            <person name="Brym M."/>
            <person name="Khazi F."/>
            <person name="Huang T."/>
            <person name="Chambers A.H."/>
        </authorList>
    </citation>
    <scope>NUCLEOTIDE SEQUENCE [LARGE SCALE GENOMIC DNA]</scope>
    <source>
        <tissue evidence="2">Leaf</tissue>
    </source>
</reference>
<evidence type="ECO:0000313" key="3">
    <source>
        <dbReference type="Proteomes" id="UP000639772"/>
    </source>
</evidence>
<proteinExistence type="predicted"/>